<dbReference type="PROSITE" id="PS51257">
    <property type="entry name" value="PROKAR_LIPOPROTEIN"/>
    <property type="match status" value="1"/>
</dbReference>
<name>A0A1Y3Z2Y4_9BACE</name>
<comment type="subcellular location">
    <subcellularLocation>
        <location evidence="1">Cell outer membrane</location>
    </subcellularLocation>
</comment>
<dbReference type="EMBL" id="NFII01000001">
    <property type="protein sequence ID" value="OUO03089.1"/>
    <property type="molecule type" value="Genomic_DNA"/>
</dbReference>
<protein>
    <recommendedName>
        <fullName evidence="11">RagB/SusD family nutrient uptake outer membrane protein</fullName>
    </recommendedName>
</protein>
<evidence type="ECO:0000256" key="1">
    <source>
        <dbReference type="ARBA" id="ARBA00004442"/>
    </source>
</evidence>
<feature type="domain" description="SusD-like N-terminal" evidence="8">
    <location>
        <begin position="29"/>
        <end position="224"/>
    </location>
</feature>
<evidence type="ECO:0000256" key="2">
    <source>
        <dbReference type="ARBA" id="ARBA00006275"/>
    </source>
</evidence>
<evidence type="ECO:0000256" key="4">
    <source>
        <dbReference type="ARBA" id="ARBA00023136"/>
    </source>
</evidence>
<dbReference type="Gene3D" id="1.25.40.390">
    <property type="match status" value="1"/>
</dbReference>
<proteinExistence type="inferred from homology"/>
<sequence>MIKIVISMKTLKNLIICAILFCSATSCSDFLDKEPNQLGTGNFYQTDEEAEQAVNAVYNVFYNFYQNHVGFDVDCLSDDIVKGHGTDFADYNSFNTGQMLASNAAIKSLWSDYYAGIYRANMVLDNVKEQSKVSEIKKKQVLGESYFLRAYFYYQLVQRYGGVPIILTTIDQPKSPARETVEVVYGQIEEDLIDAIELLEYASDAVVGRPNKGTAICLLGLVYLSQNNFSDCYKTLKPVVDNKDGKYNYSLIQDLSKMYQISNNNGPESVFEIQAREAAPLGQTMAYNHWVRPRGMSKRGGLGFPMPTLSLYNEFEPGDLRREATILKEGDFIASELVDDEGNNILFQASWAPETGMNCAKYVKWVNVGDYQERSGQNKKLIRYAEVLLAFAEAAYAENHSDEAWKAIKTIRQRAFGTENPTMYSSDFITALRHERRVELATENRRYFDLIRWGIAEQVLTADCKKHTNYNLPYSYNKLANGLYPIPQAELDVNNNPGFAQNEGYK</sequence>
<comment type="caution">
    <text evidence="9">The sequence shown here is derived from an EMBL/GenBank/DDBJ whole genome shotgun (WGS) entry which is preliminary data.</text>
</comment>
<dbReference type="InterPro" id="IPR011990">
    <property type="entry name" value="TPR-like_helical_dom_sf"/>
</dbReference>
<gene>
    <name evidence="9" type="ORF">B5F97_01310</name>
</gene>
<evidence type="ECO:0000313" key="9">
    <source>
        <dbReference type="EMBL" id="OUO03089.1"/>
    </source>
</evidence>
<evidence type="ECO:0000259" key="7">
    <source>
        <dbReference type="Pfam" id="PF07980"/>
    </source>
</evidence>
<dbReference type="InterPro" id="IPR012944">
    <property type="entry name" value="SusD_RagB_dom"/>
</dbReference>
<dbReference type="AlphaFoldDB" id="A0A1Y3Z2Y4"/>
<dbReference type="SUPFAM" id="SSF48452">
    <property type="entry name" value="TPR-like"/>
    <property type="match status" value="1"/>
</dbReference>
<reference evidence="10" key="1">
    <citation type="submission" date="2017-04" db="EMBL/GenBank/DDBJ databases">
        <title>Function of individual gut microbiota members based on whole genome sequencing of pure cultures obtained from chicken caecum.</title>
        <authorList>
            <person name="Medvecky M."/>
            <person name="Cejkova D."/>
            <person name="Polansky O."/>
            <person name="Karasova D."/>
            <person name="Kubasova T."/>
            <person name="Cizek A."/>
            <person name="Rychlik I."/>
        </authorList>
    </citation>
    <scope>NUCLEOTIDE SEQUENCE [LARGE SCALE GENOMIC DNA]</scope>
    <source>
        <strain evidence="10">An43</strain>
    </source>
</reference>
<organism evidence="9 10">
    <name type="scientific">Bacteroides clarus</name>
    <dbReference type="NCBI Taxonomy" id="626929"/>
    <lineage>
        <taxon>Bacteria</taxon>
        <taxon>Pseudomonadati</taxon>
        <taxon>Bacteroidota</taxon>
        <taxon>Bacteroidia</taxon>
        <taxon>Bacteroidales</taxon>
        <taxon>Bacteroidaceae</taxon>
        <taxon>Bacteroides</taxon>
    </lineage>
</organism>
<dbReference type="Pfam" id="PF14322">
    <property type="entry name" value="SusD-like_3"/>
    <property type="match status" value="1"/>
</dbReference>
<evidence type="ECO:0008006" key="11">
    <source>
        <dbReference type="Google" id="ProtNLM"/>
    </source>
</evidence>
<feature type="chain" id="PRO_5012327943" description="RagB/SusD family nutrient uptake outer membrane protein" evidence="6">
    <location>
        <begin position="29"/>
        <end position="506"/>
    </location>
</feature>
<evidence type="ECO:0000256" key="6">
    <source>
        <dbReference type="SAM" id="SignalP"/>
    </source>
</evidence>
<evidence type="ECO:0000256" key="3">
    <source>
        <dbReference type="ARBA" id="ARBA00022729"/>
    </source>
</evidence>
<feature type="signal peptide" evidence="6">
    <location>
        <begin position="1"/>
        <end position="28"/>
    </location>
</feature>
<dbReference type="CDD" id="cd08977">
    <property type="entry name" value="SusD"/>
    <property type="match status" value="1"/>
</dbReference>
<keyword evidence="4" id="KW-0472">Membrane</keyword>
<dbReference type="Proteomes" id="UP000195386">
    <property type="component" value="Unassembled WGS sequence"/>
</dbReference>
<evidence type="ECO:0000313" key="10">
    <source>
        <dbReference type="Proteomes" id="UP000195386"/>
    </source>
</evidence>
<comment type="similarity">
    <text evidence="2">Belongs to the SusD family.</text>
</comment>
<evidence type="ECO:0000259" key="8">
    <source>
        <dbReference type="Pfam" id="PF14322"/>
    </source>
</evidence>
<evidence type="ECO:0000256" key="5">
    <source>
        <dbReference type="ARBA" id="ARBA00023237"/>
    </source>
</evidence>
<feature type="domain" description="RagB/SusD" evidence="7">
    <location>
        <begin position="313"/>
        <end position="505"/>
    </location>
</feature>
<accession>A0A1Y3Z2Y4</accession>
<keyword evidence="3 6" id="KW-0732">Signal</keyword>
<dbReference type="Pfam" id="PF07980">
    <property type="entry name" value="SusD_RagB"/>
    <property type="match status" value="1"/>
</dbReference>
<dbReference type="InterPro" id="IPR033985">
    <property type="entry name" value="SusD-like_N"/>
</dbReference>
<dbReference type="GO" id="GO:0009279">
    <property type="term" value="C:cell outer membrane"/>
    <property type="evidence" value="ECO:0007669"/>
    <property type="project" value="UniProtKB-SubCell"/>
</dbReference>
<keyword evidence="5" id="KW-0998">Cell outer membrane</keyword>